<feature type="region of interest" description="Disordered" evidence="1">
    <location>
        <begin position="371"/>
        <end position="423"/>
    </location>
</feature>
<accession>A0A1B6EXJ8</accession>
<organism evidence="2">
    <name type="scientific">Cuerna arida</name>
    <dbReference type="NCBI Taxonomy" id="1464854"/>
    <lineage>
        <taxon>Eukaryota</taxon>
        <taxon>Metazoa</taxon>
        <taxon>Ecdysozoa</taxon>
        <taxon>Arthropoda</taxon>
        <taxon>Hexapoda</taxon>
        <taxon>Insecta</taxon>
        <taxon>Pterygota</taxon>
        <taxon>Neoptera</taxon>
        <taxon>Paraneoptera</taxon>
        <taxon>Hemiptera</taxon>
        <taxon>Auchenorrhyncha</taxon>
        <taxon>Membracoidea</taxon>
        <taxon>Cicadellidae</taxon>
        <taxon>Cicadellinae</taxon>
        <taxon>Proconiini</taxon>
        <taxon>Cuerna</taxon>
    </lineage>
</organism>
<feature type="region of interest" description="Disordered" evidence="1">
    <location>
        <begin position="109"/>
        <end position="138"/>
    </location>
</feature>
<dbReference type="AlphaFoldDB" id="A0A1B6EXJ8"/>
<feature type="compositionally biased region" description="Polar residues" evidence="1">
    <location>
        <begin position="112"/>
        <end position="126"/>
    </location>
</feature>
<feature type="compositionally biased region" description="Polar residues" evidence="1">
    <location>
        <begin position="399"/>
        <end position="410"/>
    </location>
</feature>
<proteinExistence type="predicted"/>
<reference evidence="2" key="1">
    <citation type="submission" date="2015-11" db="EMBL/GenBank/DDBJ databases">
        <title>De novo transcriptome assembly of four potential Pierce s Disease insect vectors from Arizona vineyards.</title>
        <authorList>
            <person name="Tassone E.E."/>
        </authorList>
    </citation>
    <scope>NUCLEOTIDE SEQUENCE</scope>
</reference>
<feature type="region of interest" description="Disordered" evidence="1">
    <location>
        <begin position="480"/>
        <end position="505"/>
    </location>
</feature>
<dbReference type="EMBL" id="GECZ01027023">
    <property type="protein sequence ID" value="JAS42746.1"/>
    <property type="molecule type" value="Transcribed_RNA"/>
</dbReference>
<evidence type="ECO:0000256" key="1">
    <source>
        <dbReference type="SAM" id="MobiDB-lite"/>
    </source>
</evidence>
<protein>
    <submittedName>
        <fullName evidence="2">Uncharacterized protein</fullName>
    </submittedName>
</protein>
<evidence type="ECO:0000313" key="2">
    <source>
        <dbReference type="EMBL" id="JAS42746.1"/>
    </source>
</evidence>
<gene>
    <name evidence="2" type="ORF">g.31563</name>
</gene>
<sequence>MQAVSDVGCKISQIKSSVSKSQNLDSASSNKLRYNNSTTLEDVTSNYKFKYISKPELEAVIKRVRREKQRKRDEEEWKYFLQLRQEPRDASSWQVCSARGSNTCVECGLPESTPTSTPSDHGQSQSGEEEISKDSGTVKATVSVPEIVPSSEDVIASHTYQLSPGLVKRLQDLLSTVGKMTALLLNPGLCSQLEDEDVDRTIKRSLEFDAMFARNHLYEIQRLLKDTKQLIRSANTIELEAKIVGALKCVTQALQVYMRHVSKGSRIKYQQVVPIFQSITSIEKLLEHLTGRRLFPMRQELEVSCSYLKQLLLETSTTETRSVVSRVSHKVPRGHNTRKPSTDLSMYNRRGRDWRRKSAALARQRFGPPLYKKHQRKSGSGLATAGGKMDAKLRKDPTLSGTTSQVLSSKSYDKSGLSKEGTNAKDVTFRNATRAVPEEQITTMMEMIPHEPLDESDLCLDDSEFQALKLLNGAQPSIQEGKVVDIQKPSSRNKDGEDNKTNSAKSSAKGICNVQLVCLTEEISRTNPSLALAQESSTIDRDECTTLNIESSSRSEAEEFKRKMTDYHNSSPHYKDGKAIDVVDRLANQILTDMILDFQRDEVDQVIRILYNLEFE</sequence>
<name>A0A1B6EXJ8_9HEMI</name>